<keyword evidence="4 10" id="KW-0378">Hydrolase</keyword>
<dbReference type="NCBIfam" id="NF008623">
    <property type="entry name" value="PRK11609.1"/>
    <property type="match status" value="1"/>
</dbReference>
<reference evidence="10 11" key="1">
    <citation type="submission" date="2024-03" db="EMBL/GenBank/DDBJ databases">
        <title>Novel species of the genus Variovorax.</title>
        <authorList>
            <person name="Liu Q."/>
            <person name="Xin Y.-H."/>
        </authorList>
    </citation>
    <scope>NUCLEOTIDE SEQUENCE [LARGE SCALE GENOMIC DNA]</scope>
    <source>
        <strain evidence="10 11">KACC 18901</strain>
    </source>
</reference>
<sequence length="235" mass="25080">MQRRTFLHAGAALGLVAFAPQLFAAGKVKPAANSALIVVDVQNCFLDGGTLAVKGGNEVIPVINKLAPAFDNIVVTQDWHTAGHASFASTHSGKKPFETTKLKYGTQVLWPDHCVQGTDDAGLGKDLALPTAQLIIRKGFHKDMDSYSAFEEADHKTATGLAGYLKGRGIKTVFVTGLATDFCVAWTAMDARKAGFEVYVIEDATRGIDLNGSLAKAWKDMTAKGVKRIQSTDIA</sequence>
<evidence type="ECO:0000259" key="9">
    <source>
        <dbReference type="Pfam" id="PF00857"/>
    </source>
</evidence>
<organism evidence="10 11">
    <name type="scientific">Variovorax robiniae</name>
    <dbReference type="NCBI Taxonomy" id="1836199"/>
    <lineage>
        <taxon>Bacteria</taxon>
        <taxon>Pseudomonadati</taxon>
        <taxon>Pseudomonadota</taxon>
        <taxon>Betaproteobacteria</taxon>
        <taxon>Burkholderiales</taxon>
        <taxon>Comamonadaceae</taxon>
        <taxon>Variovorax</taxon>
    </lineage>
</organism>
<evidence type="ECO:0000256" key="2">
    <source>
        <dbReference type="ARBA" id="ARBA00022642"/>
    </source>
</evidence>
<comment type="pathway">
    <text evidence="5">Cofactor biosynthesis; nicotinate biosynthesis; nicotinate from nicotinamide: step 1/1.</text>
</comment>
<feature type="chain" id="PRO_5045215842" description="nicotinamidase" evidence="8">
    <location>
        <begin position="25"/>
        <end position="235"/>
    </location>
</feature>
<evidence type="ECO:0000313" key="10">
    <source>
        <dbReference type="EMBL" id="MEJ8856985.1"/>
    </source>
</evidence>
<feature type="signal peptide" evidence="8">
    <location>
        <begin position="1"/>
        <end position="24"/>
    </location>
</feature>
<name>A0ABU8XD31_9BURK</name>
<keyword evidence="8" id="KW-0732">Signal</keyword>
<evidence type="ECO:0000256" key="5">
    <source>
        <dbReference type="ARBA" id="ARBA00037900"/>
    </source>
</evidence>
<dbReference type="SUPFAM" id="SSF52499">
    <property type="entry name" value="Isochorismatase-like hydrolases"/>
    <property type="match status" value="1"/>
</dbReference>
<evidence type="ECO:0000256" key="1">
    <source>
        <dbReference type="ARBA" id="ARBA00006336"/>
    </source>
</evidence>
<dbReference type="InterPro" id="IPR000868">
    <property type="entry name" value="Isochorismatase-like_dom"/>
</dbReference>
<keyword evidence="11" id="KW-1185">Reference proteome</keyword>
<dbReference type="CDD" id="cd01011">
    <property type="entry name" value="nicotinamidase"/>
    <property type="match status" value="1"/>
</dbReference>
<comment type="caution">
    <text evidence="10">The sequence shown here is derived from an EMBL/GenBank/DDBJ whole genome shotgun (WGS) entry which is preliminary data.</text>
</comment>
<evidence type="ECO:0000313" key="11">
    <source>
        <dbReference type="Proteomes" id="UP001367030"/>
    </source>
</evidence>
<dbReference type="Proteomes" id="UP001367030">
    <property type="component" value="Unassembled WGS sequence"/>
</dbReference>
<protein>
    <recommendedName>
        <fullName evidence="6">nicotinamidase</fullName>
        <ecNumber evidence="6">3.5.1.19</ecNumber>
    </recommendedName>
    <alternativeName>
        <fullName evidence="7">Nicotinamide deamidase</fullName>
    </alternativeName>
</protein>
<dbReference type="InterPro" id="IPR036380">
    <property type="entry name" value="Isochorismatase-like_sf"/>
</dbReference>
<accession>A0ABU8XD31</accession>
<dbReference type="EMBL" id="JBBKZS010000009">
    <property type="protein sequence ID" value="MEJ8856985.1"/>
    <property type="molecule type" value="Genomic_DNA"/>
</dbReference>
<evidence type="ECO:0000256" key="4">
    <source>
        <dbReference type="ARBA" id="ARBA00022801"/>
    </source>
</evidence>
<dbReference type="RefSeq" id="WP_340337063.1">
    <property type="nucleotide sequence ID" value="NZ_JBBKZS010000009.1"/>
</dbReference>
<evidence type="ECO:0000256" key="6">
    <source>
        <dbReference type="ARBA" id="ARBA00039017"/>
    </source>
</evidence>
<dbReference type="GO" id="GO:0008936">
    <property type="term" value="F:nicotinamidase activity"/>
    <property type="evidence" value="ECO:0007669"/>
    <property type="project" value="UniProtKB-EC"/>
</dbReference>
<dbReference type="EC" id="3.5.1.19" evidence="6"/>
<comment type="similarity">
    <text evidence="1">Belongs to the isochorismatase family.</text>
</comment>
<dbReference type="PANTHER" id="PTHR11080:SF2">
    <property type="entry name" value="LD05707P"/>
    <property type="match status" value="1"/>
</dbReference>
<keyword evidence="3" id="KW-0479">Metal-binding</keyword>
<dbReference type="Gene3D" id="3.40.50.850">
    <property type="entry name" value="Isochorismatase-like"/>
    <property type="match status" value="1"/>
</dbReference>
<feature type="domain" description="Isochorismatase-like" evidence="9">
    <location>
        <begin position="34"/>
        <end position="229"/>
    </location>
</feature>
<evidence type="ECO:0000256" key="3">
    <source>
        <dbReference type="ARBA" id="ARBA00022723"/>
    </source>
</evidence>
<proteinExistence type="inferred from homology"/>
<dbReference type="PANTHER" id="PTHR11080">
    <property type="entry name" value="PYRAZINAMIDASE/NICOTINAMIDASE"/>
    <property type="match status" value="1"/>
</dbReference>
<dbReference type="Pfam" id="PF00857">
    <property type="entry name" value="Isochorismatase"/>
    <property type="match status" value="1"/>
</dbReference>
<gene>
    <name evidence="10" type="primary">pncA</name>
    <name evidence="10" type="ORF">WKW79_20585</name>
</gene>
<keyword evidence="2" id="KW-0662">Pyridine nucleotide biosynthesis</keyword>
<evidence type="ECO:0000256" key="8">
    <source>
        <dbReference type="SAM" id="SignalP"/>
    </source>
</evidence>
<evidence type="ECO:0000256" key="7">
    <source>
        <dbReference type="ARBA" id="ARBA00043224"/>
    </source>
</evidence>
<dbReference type="InterPro" id="IPR052347">
    <property type="entry name" value="Isochorismatase_Nicotinamidase"/>
</dbReference>